<accession>A0AAG5CNW4</accession>
<keyword evidence="2" id="KW-1185">Reference proteome</keyword>
<sequence>MITFLFFPSVPNYQQWVDSARTVKATTERLGIFREFCATKLNTSSTLWCIPGKHITKFIILSASMLGLRDPPLGLKERLFLTSPRNCALLSRPGVFAANITKLRVSQMFHCLILLYDAIFDMKTGIFSAVISEHYVLGDFVL</sequence>
<dbReference type="AlphaFoldDB" id="A0AAG5CNW4"/>
<name>A0AAG5CNW4_ANOAO</name>
<protein>
    <submittedName>
        <fullName evidence="1">Uncharacterized protein</fullName>
    </submittedName>
</protein>
<evidence type="ECO:0000313" key="1">
    <source>
        <dbReference type="EnsemblMetazoa" id="ENSAATROPP000268"/>
    </source>
</evidence>
<dbReference type="Proteomes" id="UP000075880">
    <property type="component" value="Unassembled WGS sequence"/>
</dbReference>
<dbReference type="EnsemblMetazoa" id="ENSAATROPT000283">
    <property type="protein sequence ID" value="ENSAATROPP000268"/>
    <property type="gene ID" value="ENSAATROPG000231"/>
</dbReference>
<reference evidence="1" key="1">
    <citation type="submission" date="2024-04" db="UniProtKB">
        <authorList>
            <consortium name="EnsemblMetazoa"/>
        </authorList>
    </citation>
    <scope>IDENTIFICATION</scope>
    <source>
        <strain evidence="1">EBRO</strain>
    </source>
</reference>
<proteinExistence type="predicted"/>
<evidence type="ECO:0000313" key="2">
    <source>
        <dbReference type="Proteomes" id="UP000075880"/>
    </source>
</evidence>
<organism evidence="1 2">
    <name type="scientific">Anopheles atroparvus</name>
    <name type="common">European mosquito</name>
    <dbReference type="NCBI Taxonomy" id="41427"/>
    <lineage>
        <taxon>Eukaryota</taxon>
        <taxon>Metazoa</taxon>
        <taxon>Ecdysozoa</taxon>
        <taxon>Arthropoda</taxon>
        <taxon>Hexapoda</taxon>
        <taxon>Insecta</taxon>
        <taxon>Pterygota</taxon>
        <taxon>Neoptera</taxon>
        <taxon>Endopterygota</taxon>
        <taxon>Diptera</taxon>
        <taxon>Nematocera</taxon>
        <taxon>Culicoidea</taxon>
        <taxon>Culicidae</taxon>
        <taxon>Anophelinae</taxon>
        <taxon>Anopheles</taxon>
    </lineage>
</organism>